<dbReference type="PATRIC" id="fig|84022.5.peg.3954"/>
<proteinExistence type="predicted"/>
<evidence type="ECO:0000256" key="3">
    <source>
        <dbReference type="ARBA" id="ARBA00022989"/>
    </source>
</evidence>
<dbReference type="GO" id="GO:0006874">
    <property type="term" value="P:intracellular calcium ion homeostasis"/>
    <property type="evidence" value="ECO:0007669"/>
    <property type="project" value="TreeGrafter"/>
</dbReference>
<dbReference type="PANTHER" id="PTHR10846:SF8">
    <property type="entry name" value="INNER MEMBRANE PROTEIN YRBG"/>
    <property type="match status" value="1"/>
</dbReference>
<dbReference type="OrthoDB" id="9794225at2"/>
<dbReference type="GO" id="GO:0008273">
    <property type="term" value="F:calcium, potassium:sodium antiporter activity"/>
    <property type="evidence" value="ECO:0007669"/>
    <property type="project" value="TreeGrafter"/>
</dbReference>
<dbReference type="STRING" id="84022.CACET_c00900"/>
<evidence type="ECO:0000313" key="6">
    <source>
        <dbReference type="Proteomes" id="UP000035704"/>
    </source>
</evidence>
<dbReference type="EMBL" id="CP009687">
    <property type="protein sequence ID" value="AKL93608.1"/>
    <property type="molecule type" value="Genomic_DNA"/>
</dbReference>
<organism evidence="5 6">
    <name type="scientific">Clostridium aceticum</name>
    <dbReference type="NCBI Taxonomy" id="84022"/>
    <lineage>
        <taxon>Bacteria</taxon>
        <taxon>Bacillati</taxon>
        <taxon>Bacillota</taxon>
        <taxon>Clostridia</taxon>
        <taxon>Eubacteriales</taxon>
        <taxon>Clostridiaceae</taxon>
        <taxon>Clostridium</taxon>
    </lineage>
</organism>
<comment type="subcellular location">
    <subcellularLocation>
        <location evidence="1">Membrane</location>
        <topology evidence="1">Multi-pass membrane protein</topology>
    </subcellularLocation>
</comment>
<dbReference type="RefSeq" id="WP_044824665.1">
    <property type="nucleotide sequence ID" value="NZ_CP009687.1"/>
</dbReference>
<keyword evidence="2" id="KW-0812">Transmembrane</keyword>
<dbReference type="GO" id="GO:0005886">
    <property type="term" value="C:plasma membrane"/>
    <property type="evidence" value="ECO:0007669"/>
    <property type="project" value="TreeGrafter"/>
</dbReference>
<dbReference type="InterPro" id="IPR004481">
    <property type="entry name" value="K/Na/Ca-exchanger"/>
</dbReference>
<evidence type="ECO:0000313" key="5">
    <source>
        <dbReference type="EMBL" id="AKL93608.1"/>
    </source>
</evidence>
<evidence type="ECO:0000256" key="4">
    <source>
        <dbReference type="ARBA" id="ARBA00023136"/>
    </source>
</evidence>
<name>A0A0D8IDH2_9CLOT</name>
<reference evidence="5 6" key="1">
    <citation type="submission" date="2014-10" db="EMBL/GenBank/DDBJ databases">
        <title>Genome sequence of Clostridium aceticum DSM 1496.</title>
        <authorList>
            <person name="Poehlein A."/>
            <person name="Schiel-Bengelsdorf B."/>
            <person name="Gottschalk G."/>
            <person name="Duerre P."/>
            <person name="Daniel R."/>
        </authorList>
    </citation>
    <scope>NUCLEOTIDE SEQUENCE [LARGE SCALE GENOMIC DNA]</scope>
    <source>
        <strain evidence="5 6">DSM 1496</strain>
    </source>
</reference>
<dbReference type="AlphaFoldDB" id="A0A0D8IDH2"/>
<keyword evidence="4" id="KW-0472">Membrane</keyword>
<keyword evidence="6" id="KW-1185">Reference proteome</keyword>
<evidence type="ECO:0000256" key="2">
    <source>
        <dbReference type="ARBA" id="ARBA00022692"/>
    </source>
</evidence>
<dbReference type="PANTHER" id="PTHR10846">
    <property type="entry name" value="SODIUM/POTASSIUM/CALCIUM EXCHANGER"/>
    <property type="match status" value="1"/>
</dbReference>
<dbReference type="Proteomes" id="UP000035704">
    <property type="component" value="Chromosome"/>
</dbReference>
<dbReference type="Gene3D" id="1.20.1420.30">
    <property type="entry name" value="NCX, central ion-binding region"/>
    <property type="match status" value="1"/>
</dbReference>
<dbReference type="GO" id="GO:0005262">
    <property type="term" value="F:calcium channel activity"/>
    <property type="evidence" value="ECO:0007669"/>
    <property type="project" value="TreeGrafter"/>
</dbReference>
<evidence type="ECO:0000256" key="1">
    <source>
        <dbReference type="ARBA" id="ARBA00004141"/>
    </source>
</evidence>
<dbReference type="KEGG" id="cace:CACET_c00900"/>
<dbReference type="Pfam" id="PF01699">
    <property type="entry name" value="Na_Ca_ex"/>
    <property type="match status" value="2"/>
</dbReference>
<accession>A0A0D8IDH2</accession>
<keyword evidence="3" id="KW-1133">Transmembrane helix</keyword>
<dbReference type="InterPro" id="IPR044880">
    <property type="entry name" value="NCX_ion-bd_dom_sf"/>
</dbReference>
<protein>
    <submittedName>
        <fullName evidence="5">Ca2+/Na+ antiporter</fullName>
    </submittedName>
</protein>
<sequence>MLNTYILFIISALMVVISGTKLAEYGDVIAAKTKLGHSIVGGILIAAATSLPELVTSVTSALIDAPDIAIGNVYGSNTFNIMILALIDILHGQGPLTIKVKMNHILAGMLGVLLSAIGAMAILMSQISGLDLEIGWISISSLMIFAIYLYGSILILRYENKKQEESPPEDIDTVDDKNIPLKKAVIGFGLACAIIIWAGMTLSQVGDAIAVQTGLGHTFVGTLLIAATTSLPELVASIAAIKIGAYDMAVGNVFGSNIFNMLIIVVTDLAYYKDSIFTVINIDHTITAMAGIVLSCIAVIGLFYRSRRTFFTIGWDSVFILAFYVLSIYLIFIS</sequence>
<dbReference type="InterPro" id="IPR004837">
    <property type="entry name" value="NaCa_Exmemb"/>
</dbReference>
<gene>
    <name evidence="5" type="ORF">CACET_c00900</name>
</gene>